<gene>
    <name evidence="2" type="ORF">PSFLO_03659</name>
</gene>
<protein>
    <submittedName>
        <fullName evidence="2">Uncharacterized protein</fullName>
    </submittedName>
</protein>
<keyword evidence="3" id="KW-1185">Reference proteome</keyword>
<evidence type="ECO:0000313" key="3">
    <source>
        <dbReference type="Proteomes" id="UP000323386"/>
    </source>
</evidence>
<dbReference type="EMBL" id="OOIP01000009">
    <property type="protein sequence ID" value="SPO38182.1"/>
    <property type="molecule type" value="Genomic_DNA"/>
</dbReference>
<dbReference type="Proteomes" id="UP000323386">
    <property type="component" value="Unassembled WGS sequence"/>
</dbReference>
<sequence length="241" mass="28024">MTTRPPYVATLLDRPLPTLHLSSLSASSNPPYDAQVQASISDGRHHPLLEVTLHLLNSDLFSAHFLVRKMEKQDVAKWLHSFLHAVEGDLRNARCWIRDTPPDVLAITVDDPEREAGRQEGHDNDREKRQEYRRIDVYAFLKGMTPQEVRDQYEKASVEVDLRPDLAHLETLHGQVTADRQARTESDEGLRKQRWHQLVNMLHHLERRYGYQPYDGTVAYDSKEEKQHTTTMVLGEGWRRF</sequence>
<evidence type="ECO:0000256" key="1">
    <source>
        <dbReference type="SAM" id="MobiDB-lite"/>
    </source>
</evidence>
<evidence type="ECO:0000313" key="2">
    <source>
        <dbReference type="EMBL" id="SPO38182.1"/>
    </source>
</evidence>
<reference evidence="2 3" key="1">
    <citation type="submission" date="2018-03" db="EMBL/GenBank/DDBJ databases">
        <authorList>
            <person name="Guldener U."/>
        </authorList>
    </citation>
    <scope>NUCLEOTIDE SEQUENCE [LARGE SCALE GENOMIC DNA]</scope>
    <source>
        <strain evidence="2 3">DAOM196992</strain>
    </source>
</reference>
<proteinExistence type="predicted"/>
<name>A0A5C3F1M1_9BASI</name>
<feature type="region of interest" description="Disordered" evidence="1">
    <location>
        <begin position="109"/>
        <end position="128"/>
    </location>
</feature>
<feature type="compositionally biased region" description="Basic and acidic residues" evidence="1">
    <location>
        <begin position="114"/>
        <end position="128"/>
    </location>
</feature>
<accession>A0A5C3F1M1</accession>
<dbReference type="OrthoDB" id="2306919at2759"/>
<dbReference type="AlphaFoldDB" id="A0A5C3F1M1"/>
<organism evidence="2 3">
    <name type="scientific">Pseudozyma flocculosa</name>
    <dbReference type="NCBI Taxonomy" id="84751"/>
    <lineage>
        <taxon>Eukaryota</taxon>
        <taxon>Fungi</taxon>
        <taxon>Dikarya</taxon>
        <taxon>Basidiomycota</taxon>
        <taxon>Ustilaginomycotina</taxon>
        <taxon>Ustilaginomycetes</taxon>
        <taxon>Ustilaginales</taxon>
        <taxon>Ustilaginaceae</taxon>
        <taxon>Pseudozyma</taxon>
    </lineage>
</organism>